<dbReference type="RefSeq" id="WP_100376516.1">
    <property type="nucleotide sequence ID" value="NZ_PGFD01000001.1"/>
</dbReference>
<keyword evidence="3" id="KW-1185">Reference proteome</keyword>
<dbReference type="Proteomes" id="UP000228740">
    <property type="component" value="Unassembled WGS sequence"/>
</dbReference>
<dbReference type="PANTHER" id="PTHR46390:SF1">
    <property type="entry name" value="MANNOSE-1-PHOSPHATE GUANYLYLTRANSFERASE"/>
    <property type="match status" value="1"/>
</dbReference>
<organism evidence="2 3">
    <name type="scientific">Chryseobacterium geocarposphaerae</name>
    <dbReference type="NCBI Taxonomy" id="1416776"/>
    <lineage>
        <taxon>Bacteria</taxon>
        <taxon>Pseudomonadati</taxon>
        <taxon>Bacteroidota</taxon>
        <taxon>Flavobacteriia</taxon>
        <taxon>Flavobacteriales</taxon>
        <taxon>Weeksellaceae</taxon>
        <taxon>Chryseobacterium group</taxon>
        <taxon>Chryseobacterium</taxon>
    </lineage>
</organism>
<dbReference type="Pfam" id="PF01050">
    <property type="entry name" value="MannoseP_isomer"/>
    <property type="match status" value="1"/>
</dbReference>
<dbReference type="CDD" id="cd02213">
    <property type="entry name" value="cupin_PMI_typeII_C"/>
    <property type="match status" value="1"/>
</dbReference>
<sequence length="114" mass="13226">MLEHDVRPWGEYWVLEDADTHKVKRILVNPGERLSLQYHHHRAEVWTIVSGVGTITINEEIKDYSAGNVAQIPLGAHHRIENRTNEPVVFIEVQYGSYFGEDDIVRVEDDYNRA</sequence>
<keyword evidence="2" id="KW-0413">Isomerase</keyword>
<dbReference type="InterPro" id="IPR001538">
    <property type="entry name" value="Man6P_isomerase-2_C"/>
</dbReference>
<evidence type="ECO:0000259" key="1">
    <source>
        <dbReference type="Pfam" id="PF01050"/>
    </source>
</evidence>
<dbReference type="InterPro" id="IPR011051">
    <property type="entry name" value="RmlC_Cupin_sf"/>
</dbReference>
<evidence type="ECO:0000313" key="2">
    <source>
        <dbReference type="EMBL" id="PJJ67835.1"/>
    </source>
</evidence>
<dbReference type="GO" id="GO:0004475">
    <property type="term" value="F:mannose-1-phosphate guanylyltransferase (GTP) activity"/>
    <property type="evidence" value="ECO:0007669"/>
    <property type="project" value="TreeGrafter"/>
</dbReference>
<feature type="domain" description="Mannose-6-phosphate isomerase type II C-terminal" evidence="1">
    <location>
        <begin position="6"/>
        <end position="109"/>
    </location>
</feature>
<dbReference type="SUPFAM" id="SSF51182">
    <property type="entry name" value="RmlC-like cupins"/>
    <property type="match status" value="1"/>
</dbReference>
<name>A0A2M9CAH8_9FLAO</name>
<accession>A0A2M9CAH8</accession>
<dbReference type="OrthoDB" id="9806359at2"/>
<comment type="caution">
    <text evidence="2">The sequence shown here is derived from an EMBL/GenBank/DDBJ whole genome shotgun (WGS) entry which is preliminary data.</text>
</comment>
<dbReference type="EMBL" id="PGFD01000001">
    <property type="protein sequence ID" value="PJJ67835.1"/>
    <property type="molecule type" value="Genomic_DNA"/>
</dbReference>
<dbReference type="GO" id="GO:0016853">
    <property type="term" value="F:isomerase activity"/>
    <property type="evidence" value="ECO:0007669"/>
    <property type="project" value="UniProtKB-KW"/>
</dbReference>
<proteinExistence type="predicted"/>
<dbReference type="InterPro" id="IPR051161">
    <property type="entry name" value="Mannose-6P_isomerase_type2"/>
</dbReference>
<reference evidence="2 3" key="1">
    <citation type="submission" date="2017-11" db="EMBL/GenBank/DDBJ databases">
        <title>Genomic Encyclopedia of Archaeal and Bacterial Type Strains, Phase II (KMG-II): From Individual Species to Whole Genera.</title>
        <authorList>
            <person name="Goeker M."/>
        </authorList>
    </citation>
    <scope>NUCLEOTIDE SEQUENCE [LARGE SCALE GENOMIC DNA]</scope>
    <source>
        <strain evidence="2 3">DSM 27617</strain>
    </source>
</reference>
<dbReference type="AlphaFoldDB" id="A0A2M9CAH8"/>
<gene>
    <name evidence="2" type="ORF">CLV73_1854</name>
</gene>
<dbReference type="Gene3D" id="2.60.120.10">
    <property type="entry name" value="Jelly Rolls"/>
    <property type="match status" value="1"/>
</dbReference>
<protein>
    <submittedName>
        <fullName evidence="2">Mannose-6-phosphate isomerase type 2</fullName>
    </submittedName>
</protein>
<dbReference type="InterPro" id="IPR014710">
    <property type="entry name" value="RmlC-like_jellyroll"/>
</dbReference>
<dbReference type="GO" id="GO:0009298">
    <property type="term" value="P:GDP-mannose biosynthetic process"/>
    <property type="evidence" value="ECO:0007669"/>
    <property type="project" value="TreeGrafter"/>
</dbReference>
<dbReference type="GO" id="GO:0005976">
    <property type="term" value="P:polysaccharide metabolic process"/>
    <property type="evidence" value="ECO:0007669"/>
    <property type="project" value="InterPro"/>
</dbReference>
<dbReference type="PANTHER" id="PTHR46390">
    <property type="entry name" value="MANNOSE-1-PHOSPHATE GUANYLYLTRANSFERASE"/>
    <property type="match status" value="1"/>
</dbReference>
<evidence type="ECO:0000313" key="3">
    <source>
        <dbReference type="Proteomes" id="UP000228740"/>
    </source>
</evidence>